<sequence>MYTPSILRHFVALILFFAVGTRLCEAAPSRSPYYPKHKNATQPSKPVGICANLTSDFPDYYLSNTEKAIEYLLQDASKYIQGFWNQYEAAKKSQDILSGFESYLHFVSLQDTKGDLIEDVVNDTDHYFEYINTDVLDVVGEKLSKKKQKQSNDNMYSLVVGVLNDSRPTHGGH</sequence>
<dbReference type="EMBL" id="LT598480">
    <property type="protein sequence ID" value="SCV03871.1"/>
    <property type="molecule type" value="Genomic_DNA"/>
</dbReference>
<dbReference type="OrthoDB" id="4035415at2759"/>
<dbReference type="Proteomes" id="UP000191144">
    <property type="component" value="Chromosome H"/>
</dbReference>
<evidence type="ECO:0000313" key="3">
    <source>
        <dbReference type="Proteomes" id="UP000191144"/>
    </source>
</evidence>
<name>A0A1G4KH40_9SACH</name>
<accession>A0A1G4KH40</accession>
<feature type="chain" id="PRO_5009236537" evidence="1">
    <location>
        <begin position="27"/>
        <end position="173"/>
    </location>
</feature>
<feature type="signal peptide" evidence="1">
    <location>
        <begin position="1"/>
        <end position="26"/>
    </location>
</feature>
<dbReference type="AlphaFoldDB" id="A0A1G4KH40"/>
<keyword evidence="3" id="KW-1185">Reference proteome</keyword>
<organism evidence="2 3">
    <name type="scientific">Lachancea meyersii CBS 8951</name>
    <dbReference type="NCBI Taxonomy" id="1266667"/>
    <lineage>
        <taxon>Eukaryota</taxon>
        <taxon>Fungi</taxon>
        <taxon>Dikarya</taxon>
        <taxon>Ascomycota</taxon>
        <taxon>Saccharomycotina</taxon>
        <taxon>Saccharomycetes</taxon>
        <taxon>Saccharomycetales</taxon>
        <taxon>Saccharomycetaceae</taxon>
        <taxon>Lachancea</taxon>
    </lineage>
</organism>
<proteinExistence type="predicted"/>
<evidence type="ECO:0000313" key="2">
    <source>
        <dbReference type="EMBL" id="SCV03871.1"/>
    </source>
</evidence>
<reference evidence="3" key="1">
    <citation type="submission" date="2016-03" db="EMBL/GenBank/DDBJ databases">
        <authorList>
            <person name="Devillers Hugo."/>
        </authorList>
    </citation>
    <scope>NUCLEOTIDE SEQUENCE [LARGE SCALE GENOMIC DNA]</scope>
</reference>
<protein>
    <submittedName>
        <fullName evidence="2">LAME_0H13894g1_1</fullName>
    </submittedName>
</protein>
<keyword evidence="1" id="KW-0732">Signal</keyword>
<evidence type="ECO:0000256" key="1">
    <source>
        <dbReference type="SAM" id="SignalP"/>
    </source>
</evidence>
<gene>
    <name evidence="2" type="ORF">LAME_0H13894G</name>
</gene>